<evidence type="ECO:0000313" key="3">
    <source>
        <dbReference type="Proteomes" id="UP000592294"/>
    </source>
</evidence>
<dbReference type="Gene3D" id="3.40.50.300">
    <property type="entry name" value="P-loop containing nucleotide triphosphate hydrolases"/>
    <property type="match status" value="1"/>
</dbReference>
<dbReference type="RefSeq" id="WP_176975032.1">
    <property type="nucleotide sequence ID" value="NZ_JABZEO010000002.1"/>
</dbReference>
<evidence type="ECO:0000259" key="1">
    <source>
        <dbReference type="Pfam" id="PF01926"/>
    </source>
</evidence>
<organism evidence="2 3">
    <name type="scientific">Allochromatium humboldtianum</name>
    <dbReference type="NCBI Taxonomy" id="504901"/>
    <lineage>
        <taxon>Bacteria</taxon>
        <taxon>Pseudomonadati</taxon>
        <taxon>Pseudomonadota</taxon>
        <taxon>Gammaproteobacteria</taxon>
        <taxon>Chromatiales</taxon>
        <taxon>Chromatiaceae</taxon>
        <taxon>Allochromatium</taxon>
    </lineage>
</organism>
<feature type="domain" description="G" evidence="1">
    <location>
        <begin position="100"/>
        <end position="226"/>
    </location>
</feature>
<evidence type="ECO:0000313" key="2">
    <source>
        <dbReference type="EMBL" id="NVZ08240.1"/>
    </source>
</evidence>
<dbReference type="SUPFAM" id="SSF52540">
    <property type="entry name" value="P-loop containing nucleoside triphosphate hydrolases"/>
    <property type="match status" value="1"/>
</dbReference>
<comment type="caution">
    <text evidence="2">The sequence shown here is derived from an EMBL/GenBank/DDBJ whole genome shotgun (WGS) entry which is preliminary data.</text>
</comment>
<name>A0A850RBA0_9GAMM</name>
<dbReference type="Pfam" id="PF01926">
    <property type="entry name" value="MMR_HSR1"/>
    <property type="match status" value="1"/>
</dbReference>
<keyword evidence="3" id="KW-1185">Reference proteome</keyword>
<dbReference type="Proteomes" id="UP000592294">
    <property type="component" value="Unassembled WGS sequence"/>
</dbReference>
<proteinExistence type="predicted"/>
<accession>A0A850RBA0</accession>
<dbReference type="AlphaFoldDB" id="A0A850RBA0"/>
<dbReference type="EMBL" id="JABZEO010000002">
    <property type="protein sequence ID" value="NVZ08240.1"/>
    <property type="molecule type" value="Genomic_DNA"/>
</dbReference>
<dbReference type="InterPro" id="IPR027417">
    <property type="entry name" value="P-loop_NTPase"/>
</dbReference>
<gene>
    <name evidence="2" type="ORF">HW932_03070</name>
</gene>
<dbReference type="InterPro" id="IPR006073">
    <property type="entry name" value="GTP-bd"/>
</dbReference>
<protein>
    <submittedName>
        <fullName evidence="2">50S ribosome-binding GTPase</fullName>
    </submittedName>
</protein>
<sequence length="581" mass="63079">MTTMESTAETRWIKAVGEFVCVSEAIQTQLDALNHRTEAMQQTLQTAVTALPRKGPMLERSGRQLEQAVADAIHQATQNWGEGALGRQFSDSMADRLILLIYGKVNAGKSTLLNFLVERFAAHGLPAQRFRIENGHEVALEGPFETSCTENTAHIQGVKLGETLVVLDTPGMLSVTQANHALTERFRVAADAALLVTSSGAPGETQELDVLRTAAESGKPIQILLTQSDVNEPMEVDGEIHDRWVNKDPARRLGQEEDVLTRARCKLNDEGVASLLEEPVSVSVKCAREAGCTPAALEESGFERLYQRLCRLADSALEYKREKPLKIYQDYLQNVLYLSLRTKVLPPLEDLRSAGRQAIERLGRQTRPMSEAVLVEMIGALPAVLRRHQERQDVQAVAQELSTLLATISQTHLLNALSDYETQAEAILIDLDPGRFGGYTERFINVEQQRGAGLAAAAGAGGTALGVYGAAKLGTVIGTAGGPLGMVVGGLIGGLVGTAIGRLALTQETLRLPVGVDYFELQTRIEDLLQAEILNLMDTQISRVCTELEALDGRLSKMQSLVDRFIEPIEATELTPVGDAA</sequence>
<reference evidence="2 3" key="1">
    <citation type="submission" date="2020-06" db="EMBL/GenBank/DDBJ databases">
        <title>Whole-genome sequence of Allochromatium humboldtianum DSM 21881, type strain.</title>
        <authorList>
            <person name="Kyndt J.A."/>
            <person name="Meyer T.E."/>
        </authorList>
    </citation>
    <scope>NUCLEOTIDE SEQUENCE [LARGE SCALE GENOMIC DNA]</scope>
    <source>
        <strain evidence="2 3">DSM 21881</strain>
    </source>
</reference>
<dbReference type="GO" id="GO:0005525">
    <property type="term" value="F:GTP binding"/>
    <property type="evidence" value="ECO:0007669"/>
    <property type="project" value="InterPro"/>
</dbReference>